<comment type="caution">
    <text evidence="1">The sequence shown here is derived from an EMBL/GenBank/DDBJ whole genome shotgun (WGS) entry which is preliminary data.</text>
</comment>
<evidence type="ECO:0000313" key="2">
    <source>
        <dbReference type="Proteomes" id="UP000175691"/>
    </source>
</evidence>
<dbReference type="Proteomes" id="UP000175691">
    <property type="component" value="Unassembled WGS sequence"/>
</dbReference>
<evidence type="ECO:0008006" key="3">
    <source>
        <dbReference type="Google" id="ProtNLM"/>
    </source>
</evidence>
<name>A0A1E7Z9F6_9ALTE</name>
<dbReference type="RefSeq" id="WP_070126183.1">
    <property type="nucleotide sequence ID" value="NZ_MDHN01000031.1"/>
</dbReference>
<dbReference type="EMBL" id="MDHN01000031">
    <property type="protein sequence ID" value="OFC70081.1"/>
    <property type="molecule type" value="Genomic_DNA"/>
</dbReference>
<reference evidence="1 2" key="1">
    <citation type="submission" date="2016-08" db="EMBL/GenBank/DDBJ databases">
        <authorList>
            <person name="Seilhamer J.J."/>
        </authorList>
    </citation>
    <scope>NUCLEOTIDE SEQUENCE [LARGE SCALE GENOMIC DNA]</scope>
    <source>
        <strain evidence="1 2">KCTC 42603</strain>
    </source>
</reference>
<dbReference type="AlphaFoldDB" id="A0A1E7Z9F6"/>
<accession>A0A1E7Z9F6</accession>
<dbReference type="STRING" id="1656094.BFC18_15235"/>
<gene>
    <name evidence="1" type="ORF">BFC18_15235</name>
</gene>
<dbReference type="InterPro" id="IPR031832">
    <property type="entry name" value="DUF4747"/>
</dbReference>
<keyword evidence="2" id="KW-1185">Reference proteome</keyword>
<evidence type="ECO:0000313" key="1">
    <source>
        <dbReference type="EMBL" id="OFC70081.1"/>
    </source>
</evidence>
<sequence length="294" mass="33710">MKRKKMSYGAINITTHPHSPRTYVDLFEAAYSMKKPIKVYGDTHILMTSCAPEKLGKEKFLLGEIYKFTQIDMDSNWFNLDTNTYASDDEVGQVKIPDNLFPNSQKFTFVFYPEQHLIFYESYVSGHRLAPSLAVNFFKYLFASEKLVEKFGDVDVVHVPSADVYNEMMRLPIKTVIEMDIRKPNPDTFAKTANKVKQRMQNINAASMQQTYKAEKGESLEVDEEITLFSRLAAKTGELFIKGRDALNKVVTYSTKKHPMIIDSTYDVDHSNSSRTLVEKSIQTKESIAQTFDN</sequence>
<protein>
    <recommendedName>
        <fullName evidence="3">DUF4747 domain-containing protein</fullName>
    </recommendedName>
</protein>
<dbReference type="OrthoDB" id="6626122at2"/>
<proteinExistence type="predicted"/>
<organism evidence="1 2">
    <name type="scientific">Alteromonas confluentis</name>
    <dbReference type="NCBI Taxonomy" id="1656094"/>
    <lineage>
        <taxon>Bacteria</taxon>
        <taxon>Pseudomonadati</taxon>
        <taxon>Pseudomonadota</taxon>
        <taxon>Gammaproteobacteria</taxon>
        <taxon>Alteromonadales</taxon>
        <taxon>Alteromonadaceae</taxon>
        <taxon>Alteromonas/Salinimonas group</taxon>
        <taxon>Alteromonas</taxon>
    </lineage>
</organism>
<dbReference type="Pfam" id="PF15931">
    <property type="entry name" value="DUF4747"/>
    <property type="match status" value="1"/>
</dbReference>